<dbReference type="EMBL" id="FOXB01000043">
    <property type="protein sequence ID" value="SFP81454.1"/>
    <property type="molecule type" value="Genomic_DNA"/>
</dbReference>
<organism evidence="2 3">
    <name type="scientific">Hydrogenimonas thermophila</name>
    <dbReference type="NCBI Taxonomy" id="223786"/>
    <lineage>
        <taxon>Bacteria</taxon>
        <taxon>Pseudomonadati</taxon>
        <taxon>Campylobacterota</taxon>
        <taxon>Epsilonproteobacteria</taxon>
        <taxon>Campylobacterales</taxon>
        <taxon>Hydrogenimonadaceae</taxon>
        <taxon>Hydrogenimonas</taxon>
    </lineage>
</organism>
<feature type="transmembrane region" description="Helical" evidence="1">
    <location>
        <begin position="6"/>
        <end position="24"/>
    </location>
</feature>
<keyword evidence="1" id="KW-1133">Transmembrane helix</keyword>
<reference evidence="2 3" key="1">
    <citation type="submission" date="2016-10" db="EMBL/GenBank/DDBJ databases">
        <authorList>
            <person name="de Groot N.N."/>
        </authorList>
    </citation>
    <scope>NUCLEOTIDE SEQUENCE [LARGE SCALE GENOMIC DNA]</scope>
    <source>
        <strain evidence="2 3">EP1-55-1</strain>
    </source>
</reference>
<evidence type="ECO:0000313" key="2">
    <source>
        <dbReference type="EMBL" id="SFP81454.1"/>
    </source>
</evidence>
<gene>
    <name evidence="2" type="ORF">SAMN05216234_14320</name>
</gene>
<evidence type="ECO:0000313" key="3">
    <source>
        <dbReference type="Proteomes" id="UP000199227"/>
    </source>
</evidence>
<accession>A0A1I5TEI5</accession>
<dbReference type="AlphaFoldDB" id="A0A1I5TEI5"/>
<keyword evidence="1" id="KW-0812">Transmembrane</keyword>
<dbReference type="Proteomes" id="UP000199227">
    <property type="component" value="Unassembled WGS sequence"/>
</dbReference>
<name>A0A1I5TEI5_9BACT</name>
<proteinExistence type="predicted"/>
<keyword evidence="3" id="KW-1185">Reference proteome</keyword>
<dbReference type="RefSeq" id="WP_281244324.1">
    <property type="nucleotide sequence ID" value="NZ_CP136592.1"/>
</dbReference>
<keyword evidence="1" id="KW-0472">Membrane</keyword>
<sequence>MDYIAWIKIIGMTLTAIFVGVMVYKSIRVVKDKEDDKVQLPD</sequence>
<protein>
    <submittedName>
        <fullName evidence="2">Uncharacterized protein</fullName>
    </submittedName>
</protein>
<evidence type="ECO:0000256" key="1">
    <source>
        <dbReference type="SAM" id="Phobius"/>
    </source>
</evidence>